<evidence type="ECO:0000256" key="2">
    <source>
        <dbReference type="SAM" id="MobiDB-lite"/>
    </source>
</evidence>
<feature type="compositionally biased region" description="Basic and acidic residues" evidence="2">
    <location>
        <begin position="86"/>
        <end position="95"/>
    </location>
</feature>
<reference evidence="5" key="1">
    <citation type="submission" date="2017-03" db="EMBL/GenBank/DDBJ databases">
        <title>Phytopthora megakarya and P. palmivora, two closely related causual agents of cacao black pod achieved similar genome size and gene model numbers by different mechanisms.</title>
        <authorList>
            <person name="Ali S."/>
            <person name="Shao J."/>
            <person name="Larry D.J."/>
            <person name="Kronmiller B."/>
            <person name="Shen D."/>
            <person name="Strem M.D."/>
            <person name="Melnick R.L."/>
            <person name="Guiltinan M.J."/>
            <person name="Tyler B.M."/>
            <person name="Meinhardt L.W."/>
            <person name="Bailey B.A."/>
        </authorList>
    </citation>
    <scope>NUCLEOTIDE SEQUENCE [LARGE SCALE GENOMIC DNA]</scope>
    <source>
        <strain evidence="5">zdho120</strain>
    </source>
</reference>
<keyword evidence="1" id="KW-0862">Zinc</keyword>
<dbReference type="GO" id="GO:0003676">
    <property type="term" value="F:nucleic acid binding"/>
    <property type="evidence" value="ECO:0007669"/>
    <property type="project" value="InterPro"/>
</dbReference>
<gene>
    <name evidence="4" type="ORF">PHMEG_00028155</name>
</gene>
<evidence type="ECO:0000259" key="3">
    <source>
        <dbReference type="PROSITE" id="PS50158"/>
    </source>
</evidence>
<feature type="domain" description="CCHC-type" evidence="3">
    <location>
        <begin position="551"/>
        <end position="564"/>
    </location>
</feature>
<evidence type="ECO:0000313" key="5">
    <source>
        <dbReference type="Proteomes" id="UP000198211"/>
    </source>
</evidence>
<feature type="region of interest" description="Disordered" evidence="2">
    <location>
        <begin position="490"/>
        <end position="533"/>
    </location>
</feature>
<comment type="caution">
    <text evidence="4">The sequence shown here is derived from an EMBL/GenBank/DDBJ whole genome shotgun (WGS) entry which is preliminary data.</text>
</comment>
<sequence>MELGVIQAATQDLYESLKILVGEHVQTTDLNYQNRSSHYASANSKPDSDSPRAPQRMSLGPSGAKNLRSRVSRPDQRLAGPSQTSEKPDRQEKRQISAGRTTPTTYSTRSSKLDEYFQMAMNRFLKKQSLVTAQPPLPGTQDIDMESVGTPDQDTSEYDPDDLGIPSSSGHTSGRAAVATTAIDSGNSSSLIQRVRISAISDRMEFTGKDMDEDRQDKVGFQRDQATEEEKCLTLMLSRTTKTKWADLLEIFQTQYCGLGISEETPLDYLYRLNVAALRAKLKIKDGNPKARREHVDHYIETLGDPEFADRLTLLRLADVDELEEVLRARERAKSRQRRSAFGSKFQQKAPASAPAAPARAMVRAIQAQDPTSESEGVSRPDRSDSEGELRGDPELANRLTLLQLADVDELEEVLRARERAKSRQRRSAFGSKFRQKAPASAPAAPARAMVRAIQAQDPSSESEGVSRPDGSDSEGELQRIFLAAAEKKMISTGGASQNSDPSRPRTKAYEGGRIPDRRNPRDRDHQDRDRCSHCGSRKQTYLDCWKRLTCENCGKRGHPTNRCLYVCRGCGDVHEAGKCPMEEFYNPIRKRYDPTQHAGLFPEQGRSPGWNTVRAVRSRYCIYAYVNKATTDRVKKESDLRGNT</sequence>
<name>A0A225V5N1_9STRA</name>
<evidence type="ECO:0000313" key="4">
    <source>
        <dbReference type="EMBL" id="OWZ00612.1"/>
    </source>
</evidence>
<dbReference type="Proteomes" id="UP000198211">
    <property type="component" value="Unassembled WGS sequence"/>
</dbReference>
<feature type="region of interest" description="Disordered" evidence="2">
    <location>
        <begin position="36"/>
        <end position="110"/>
    </location>
</feature>
<feature type="compositionally biased region" description="Basic and acidic residues" evidence="2">
    <location>
        <begin position="508"/>
        <end position="533"/>
    </location>
</feature>
<feature type="region of interest" description="Disordered" evidence="2">
    <location>
        <begin position="338"/>
        <end position="396"/>
    </location>
</feature>
<keyword evidence="5" id="KW-1185">Reference proteome</keyword>
<dbReference type="GO" id="GO:0008270">
    <property type="term" value="F:zinc ion binding"/>
    <property type="evidence" value="ECO:0007669"/>
    <property type="project" value="UniProtKB-KW"/>
</dbReference>
<feature type="non-terminal residue" evidence="4">
    <location>
        <position position="645"/>
    </location>
</feature>
<dbReference type="PROSITE" id="PS50158">
    <property type="entry name" value="ZF_CCHC"/>
    <property type="match status" value="1"/>
</dbReference>
<proteinExistence type="predicted"/>
<keyword evidence="1" id="KW-0863">Zinc-finger</keyword>
<feature type="compositionally biased region" description="Low complexity" evidence="2">
    <location>
        <begin position="350"/>
        <end position="361"/>
    </location>
</feature>
<keyword evidence="1" id="KW-0479">Metal-binding</keyword>
<feature type="region of interest" description="Disordered" evidence="2">
    <location>
        <begin position="133"/>
        <end position="173"/>
    </location>
</feature>
<feature type="compositionally biased region" description="Basic and acidic residues" evidence="2">
    <location>
        <begin position="377"/>
        <end position="396"/>
    </location>
</feature>
<dbReference type="AlphaFoldDB" id="A0A225V5N1"/>
<dbReference type="EMBL" id="NBNE01007473">
    <property type="protein sequence ID" value="OWZ00612.1"/>
    <property type="molecule type" value="Genomic_DNA"/>
</dbReference>
<feature type="compositionally biased region" description="Low complexity" evidence="2">
    <location>
        <begin position="100"/>
        <end position="110"/>
    </location>
</feature>
<feature type="region of interest" description="Disordered" evidence="2">
    <location>
        <begin position="419"/>
        <end position="476"/>
    </location>
</feature>
<accession>A0A225V5N1</accession>
<dbReference type="InterPro" id="IPR001878">
    <property type="entry name" value="Znf_CCHC"/>
</dbReference>
<protein>
    <recommendedName>
        <fullName evidence="3">CCHC-type domain-containing protein</fullName>
    </recommendedName>
</protein>
<feature type="compositionally biased region" description="Low complexity" evidence="2">
    <location>
        <begin position="438"/>
        <end position="449"/>
    </location>
</feature>
<organism evidence="4 5">
    <name type="scientific">Phytophthora megakarya</name>
    <dbReference type="NCBI Taxonomy" id="4795"/>
    <lineage>
        <taxon>Eukaryota</taxon>
        <taxon>Sar</taxon>
        <taxon>Stramenopiles</taxon>
        <taxon>Oomycota</taxon>
        <taxon>Peronosporomycetes</taxon>
        <taxon>Peronosporales</taxon>
        <taxon>Peronosporaceae</taxon>
        <taxon>Phytophthora</taxon>
    </lineage>
</organism>
<feature type="compositionally biased region" description="Polar residues" evidence="2">
    <location>
        <begin position="36"/>
        <end position="45"/>
    </location>
</feature>
<evidence type="ECO:0000256" key="1">
    <source>
        <dbReference type="PROSITE-ProRule" id="PRU00047"/>
    </source>
</evidence>